<keyword evidence="4" id="KW-0677">Repeat</keyword>
<evidence type="ECO:0000256" key="5">
    <source>
        <dbReference type="ARBA" id="ARBA00022741"/>
    </source>
</evidence>
<dbReference type="PANTHER" id="PTHR43790:SF9">
    <property type="entry name" value="GALACTOFURANOSE TRANSPORTER ATP-BINDING PROTEIN YTFR"/>
    <property type="match status" value="1"/>
</dbReference>
<evidence type="ECO:0000313" key="8">
    <source>
        <dbReference type="EMBL" id="MDQ0469031.1"/>
    </source>
</evidence>
<evidence type="ECO:0000256" key="4">
    <source>
        <dbReference type="ARBA" id="ARBA00022737"/>
    </source>
</evidence>
<keyword evidence="2" id="KW-0813">Transport</keyword>
<evidence type="ECO:0000256" key="6">
    <source>
        <dbReference type="ARBA" id="ARBA00022840"/>
    </source>
</evidence>
<name>A0ABU0J427_9HYPH</name>
<feature type="domain" description="ABC transporter" evidence="7">
    <location>
        <begin position="262"/>
        <end position="504"/>
    </location>
</feature>
<dbReference type="InterPro" id="IPR003593">
    <property type="entry name" value="AAA+_ATPase"/>
</dbReference>
<keyword evidence="6 8" id="KW-0067">ATP-binding</keyword>
<keyword evidence="5" id="KW-0547">Nucleotide-binding</keyword>
<dbReference type="SMART" id="SM00382">
    <property type="entry name" value="AAA"/>
    <property type="match status" value="2"/>
</dbReference>
<dbReference type="InterPro" id="IPR017871">
    <property type="entry name" value="ABC_transporter-like_CS"/>
</dbReference>
<proteinExistence type="inferred from homology"/>
<dbReference type="CDD" id="cd03216">
    <property type="entry name" value="ABC_Carb_Monos_I"/>
    <property type="match status" value="1"/>
</dbReference>
<feature type="domain" description="ABC transporter" evidence="7">
    <location>
        <begin position="7"/>
        <end position="243"/>
    </location>
</feature>
<accession>A0ABU0J427</accession>
<dbReference type="Proteomes" id="UP001242480">
    <property type="component" value="Unassembled WGS sequence"/>
</dbReference>
<dbReference type="SUPFAM" id="SSF52540">
    <property type="entry name" value="P-loop containing nucleoside triphosphate hydrolases"/>
    <property type="match status" value="2"/>
</dbReference>
<sequence length="516" mass="55528">MTSQPLLSMSAITKSFGGVPALSSASLDIQPAEVMAFVGQNGAGKSTMIKILNGAYSRDGGSITFDGRPWTAGSPQQAQRGGVSTIFQELNLIAYRSVAENIYLGREPRRFGPLLDWKAMHEGARVLLRRFEVDIDVGRPLGDFSTAIQQMVAIARAVSFKARLVIMDEPTSSLDETEVAVLLRTVRQLKADGVAVIFVTHKLDELYQICDRVTVMRDGRTVGVWPMAELGKLQLVAAMLGRDLADVKASGATAFDGAAHAIGGELLSVGNVAVGRRVENASFDIRKGEIIGLAGLLGSGRTETAQAVFAAEPRTRGTVRFDGRDTAFRSPREAIAAGMGYCAEDRKVQGIIPQMSVAENLTLALMPALTRSGVIDEGRRRQIVERFIREIGIKCSSPDQKIRELSGGNQQKVLLARWLCMNPKLLILDEPTRGIDVGAKAEIQSLIRRLALDGLGVLMISSELEEIVEGADRVFVLRDGRTVAELDRPAISEGAVMDAMAHGASAPAPQETARHG</sequence>
<dbReference type="RefSeq" id="WP_307271133.1">
    <property type="nucleotide sequence ID" value="NZ_JAUSVX010000003.1"/>
</dbReference>
<keyword evidence="3" id="KW-0762">Sugar transport</keyword>
<dbReference type="GO" id="GO:0005524">
    <property type="term" value="F:ATP binding"/>
    <property type="evidence" value="ECO:0007669"/>
    <property type="project" value="UniProtKB-KW"/>
</dbReference>
<dbReference type="Pfam" id="PF00005">
    <property type="entry name" value="ABC_tran"/>
    <property type="match status" value="2"/>
</dbReference>
<dbReference type="InterPro" id="IPR027417">
    <property type="entry name" value="P-loop_NTPase"/>
</dbReference>
<evidence type="ECO:0000256" key="1">
    <source>
        <dbReference type="ARBA" id="ARBA00005417"/>
    </source>
</evidence>
<dbReference type="InterPro" id="IPR050107">
    <property type="entry name" value="ABC_carbohydrate_import_ATPase"/>
</dbReference>
<gene>
    <name evidence="8" type="ORF">QO011_002042</name>
</gene>
<dbReference type="Gene3D" id="3.40.50.300">
    <property type="entry name" value="P-loop containing nucleotide triphosphate hydrolases"/>
    <property type="match status" value="2"/>
</dbReference>
<keyword evidence="9" id="KW-1185">Reference proteome</keyword>
<protein>
    <submittedName>
        <fullName evidence="8">Ribose transport system ATP-binding protein</fullName>
    </submittedName>
</protein>
<dbReference type="PANTHER" id="PTHR43790">
    <property type="entry name" value="CARBOHYDRATE TRANSPORT ATP-BINDING PROTEIN MG119-RELATED"/>
    <property type="match status" value="1"/>
</dbReference>
<organism evidence="8 9">
    <name type="scientific">Labrys wisconsinensis</name>
    <dbReference type="NCBI Taxonomy" id="425677"/>
    <lineage>
        <taxon>Bacteria</taxon>
        <taxon>Pseudomonadati</taxon>
        <taxon>Pseudomonadota</taxon>
        <taxon>Alphaproteobacteria</taxon>
        <taxon>Hyphomicrobiales</taxon>
        <taxon>Xanthobacteraceae</taxon>
        <taxon>Labrys</taxon>
    </lineage>
</organism>
<dbReference type="EMBL" id="JAUSVX010000003">
    <property type="protein sequence ID" value="MDQ0469031.1"/>
    <property type="molecule type" value="Genomic_DNA"/>
</dbReference>
<evidence type="ECO:0000259" key="7">
    <source>
        <dbReference type="PROSITE" id="PS50893"/>
    </source>
</evidence>
<evidence type="ECO:0000256" key="3">
    <source>
        <dbReference type="ARBA" id="ARBA00022597"/>
    </source>
</evidence>
<evidence type="ECO:0000313" key="9">
    <source>
        <dbReference type="Proteomes" id="UP001242480"/>
    </source>
</evidence>
<comment type="caution">
    <text evidence="8">The sequence shown here is derived from an EMBL/GenBank/DDBJ whole genome shotgun (WGS) entry which is preliminary data.</text>
</comment>
<evidence type="ECO:0000256" key="2">
    <source>
        <dbReference type="ARBA" id="ARBA00022448"/>
    </source>
</evidence>
<comment type="similarity">
    <text evidence="1">Belongs to the ABC transporter superfamily.</text>
</comment>
<reference evidence="8 9" key="1">
    <citation type="submission" date="2023-07" db="EMBL/GenBank/DDBJ databases">
        <title>Genomic Encyclopedia of Type Strains, Phase IV (KMG-IV): sequencing the most valuable type-strain genomes for metagenomic binning, comparative biology and taxonomic classification.</title>
        <authorList>
            <person name="Goeker M."/>
        </authorList>
    </citation>
    <scope>NUCLEOTIDE SEQUENCE [LARGE SCALE GENOMIC DNA]</scope>
    <source>
        <strain evidence="8 9">DSM 19619</strain>
    </source>
</reference>
<dbReference type="CDD" id="cd03215">
    <property type="entry name" value="ABC_Carb_Monos_II"/>
    <property type="match status" value="1"/>
</dbReference>
<dbReference type="PROSITE" id="PS50893">
    <property type="entry name" value="ABC_TRANSPORTER_2"/>
    <property type="match status" value="2"/>
</dbReference>
<dbReference type="InterPro" id="IPR003439">
    <property type="entry name" value="ABC_transporter-like_ATP-bd"/>
</dbReference>
<dbReference type="PROSITE" id="PS00211">
    <property type="entry name" value="ABC_TRANSPORTER_1"/>
    <property type="match status" value="1"/>
</dbReference>